<dbReference type="InterPro" id="IPR029069">
    <property type="entry name" value="HotDog_dom_sf"/>
</dbReference>
<gene>
    <name evidence="1" type="ORF">A2637_00705</name>
</gene>
<dbReference type="Proteomes" id="UP000179360">
    <property type="component" value="Unassembled WGS sequence"/>
</dbReference>
<evidence type="ECO:0008006" key="3">
    <source>
        <dbReference type="Google" id="ProtNLM"/>
    </source>
</evidence>
<dbReference type="STRING" id="1817764.A2637_00705"/>
<dbReference type="SUPFAM" id="SSF53335">
    <property type="entry name" value="S-adenosyl-L-methionine-dependent methyltransferases"/>
    <property type="match status" value="1"/>
</dbReference>
<dbReference type="InterPro" id="IPR029063">
    <property type="entry name" value="SAM-dependent_MTases_sf"/>
</dbReference>
<dbReference type="Pfam" id="PF22817">
    <property type="entry name" value="ApeP-like"/>
    <property type="match status" value="1"/>
</dbReference>
<dbReference type="InterPro" id="IPR016776">
    <property type="entry name" value="ApeP-like_dehydratase"/>
</dbReference>
<dbReference type="Gene3D" id="3.10.129.10">
    <property type="entry name" value="Hotdog Thioesterase"/>
    <property type="match status" value="1"/>
</dbReference>
<dbReference type="SUPFAM" id="SSF54637">
    <property type="entry name" value="Thioesterase/thiol ester dehydrase-isomerase"/>
    <property type="match status" value="1"/>
</dbReference>
<evidence type="ECO:0000313" key="2">
    <source>
        <dbReference type="Proteomes" id="UP000179360"/>
    </source>
</evidence>
<dbReference type="EMBL" id="MFSY01000122">
    <property type="protein sequence ID" value="OGI44488.1"/>
    <property type="molecule type" value="Genomic_DNA"/>
</dbReference>
<dbReference type="AlphaFoldDB" id="A0A1F6THB7"/>
<name>A0A1F6THB7_9PROT</name>
<accession>A0A1F6THB7</accession>
<organism evidence="1 2">
    <name type="scientific">Candidatus Muproteobacteria bacterium RIFCSPHIGHO2_01_FULL_65_16</name>
    <dbReference type="NCBI Taxonomy" id="1817764"/>
    <lineage>
        <taxon>Bacteria</taxon>
        <taxon>Pseudomonadati</taxon>
        <taxon>Pseudomonadota</taxon>
        <taxon>Candidatus Muproteobacteria</taxon>
    </lineage>
</organism>
<sequence>MFEIGDLPGCPAIIRDAFTDYLRYAQDTFRPYLAIVTLLHRALERTGATRIVDLCSGGAGPWPHLLPALSDAGSHIRVSMTDKFINRAALTHACAQLPGRGDFVPEPVDAMAVPESLHGFRTLFSAFHHFPPNAARDILADAVRRGQGIGIFEITQRSRRGILRASAIFPLVLLWAPRLRPFRWSRFLLTWLVPLMPVIALFDSLVSCLRTYTPDELRALTTQADPEGIYVWEIGEVPAEKSTVPITYLLGYPLSAAGRRPHLRHADICTLLPHTGNMCLLETVQDWNDEEITCLVNSHRDPDNPLRRRGILPAVCGVEYAAQAMGVHGRLVARSKSKPSAGYLVSLRDLSLKVDRLDQIEGALTVRARRLAHSGDSVMCEFSVGAGDQVLVSGRATLLLEVR</sequence>
<protein>
    <recommendedName>
        <fullName evidence="3">Methyltransferase domain-containing protein</fullName>
    </recommendedName>
</protein>
<reference evidence="1 2" key="1">
    <citation type="journal article" date="2016" name="Nat. Commun.">
        <title>Thousands of microbial genomes shed light on interconnected biogeochemical processes in an aquifer system.</title>
        <authorList>
            <person name="Anantharaman K."/>
            <person name="Brown C.T."/>
            <person name="Hug L.A."/>
            <person name="Sharon I."/>
            <person name="Castelle C.J."/>
            <person name="Probst A.J."/>
            <person name="Thomas B.C."/>
            <person name="Singh A."/>
            <person name="Wilkins M.J."/>
            <person name="Karaoz U."/>
            <person name="Brodie E.L."/>
            <person name="Williams K.H."/>
            <person name="Hubbard S.S."/>
            <person name="Banfield J.F."/>
        </authorList>
    </citation>
    <scope>NUCLEOTIDE SEQUENCE [LARGE SCALE GENOMIC DNA]</scope>
</reference>
<comment type="caution">
    <text evidence="1">The sequence shown here is derived from an EMBL/GenBank/DDBJ whole genome shotgun (WGS) entry which is preliminary data.</text>
</comment>
<proteinExistence type="predicted"/>
<evidence type="ECO:0000313" key="1">
    <source>
        <dbReference type="EMBL" id="OGI44488.1"/>
    </source>
</evidence>